<dbReference type="AlphaFoldDB" id="A0A4Z1KQ19"/>
<accession>A0A4Z1KQ19</accession>
<gene>
    <name evidence="2" type="ORF">BPOR_0650g00040</name>
</gene>
<organism evidence="2 3">
    <name type="scientific">Botrytis porri</name>
    <dbReference type="NCBI Taxonomy" id="87229"/>
    <lineage>
        <taxon>Eukaryota</taxon>
        <taxon>Fungi</taxon>
        <taxon>Dikarya</taxon>
        <taxon>Ascomycota</taxon>
        <taxon>Pezizomycotina</taxon>
        <taxon>Leotiomycetes</taxon>
        <taxon>Helotiales</taxon>
        <taxon>Sclerotiniaceae</taxon>
        <taxon>Botrytis</taxon>
    </lineage>
</organism>
<feature type="region of interest" description="Disordered" evidence="1">
    <location>
        <begin position="1"/>
        <end position="53"/>
    </location>
</feature>
<keyword evidence="3" id="KW-1185">Reference proteome</keyword>
<protein>
    <submittedName>
        <fullName evidence="2">Uncharacterized protein</fullName>
    </submittedName>
</protein>
<dbReference type="Proteomes" id="UP000297280">
    <property type="component" value="Unassembled WGS sequence"/>
</dbReference>
<feature type="region of interest" description="Disordered" evidence="1">
    <location>
        <begin position="95"/>
        <end position="128"/>
    </location>
</feature>
<feature type="compositionally biased region" description="Polar residues" evidence="1">
    <location>
        <begin position="119"/>
        <end position="128"/>
    </location>
</feature>
<proteinExistence type="predicted"/>
<evidence type="ECO:0000256" key="1">
    <source>
        <dbReference type="SAM" id="MobiDB-lite"/>
    </source>
</evidence>
<reference evidence="2 3" key="1">
    <citation type="submission" date="2017-12" db="EMBL/GenBank/DDBJ databases">
        <title>Comparative genomics of Botrytis spp.</title>
        <authorList>
            <person name="Valero-Jimenez C.A."/>
            <person name="Tapia P."/>
            <person name="Veloso J."/>
            <person name="Silva-Moreno E."/>
            <person name="Staats M."/>
            <person name="Valdes J.H."/>
            <person name="Van Kan J.A.L."/>
        </authorList>
    </citation>
    <scope>NUCLEOTIDE SEQUENCE [LARGE SCALE GENOMIC DNA]</scope>
    <source>
        <strain evidence="2 3">MUCL3349</strain>
    </source>
</reference>
<name>A0A4Z1KQ19_9HELO</name>
<sequence length="128" mass="14714">MTIAARADGTFKVRHIPSHGMRSSTTTTPERPVHADHRESLRLENSSTREERLEETKLRLAEARARFQESMDRLHQELMVVKNDESMVLFEEHDVYDDDDGDDDEVLEGPKESLKSLEYSDSTALVKI</sequence>
<evidence type="ECO:0000313" key="2">
    <source>
        <dbReference type="EMBL" id="TGO83425.1"/>
    </source>
</evidence>
<dbReference type="EMBL" id="PQXO01000649">
    <property type="protein sequence ID" value="TGO83425.1"/>
    <property type="molecule type" value="Genomic_DNA"/>
</dbReference>
<feature type="compositionally biased region" description="Acidic residues" evidence="1">
    <location>
        <begin position="95"/>
        <end position="107"/>
    </location>
</feature>
<evidence type="ECO:0000313" key="3">
    <source>
        <dbReference type="Proteomes" id="UP000297280"/>
    </source>
</evidence>
<feature type="compositionally biased region" description="Basic and acidic residues" evidence="1">
    <location>
        <begin position="31"/>
        <end position="53"/>
    </location>
</feature>
<comment type="caution">
    <text evidence="2">The sequence shown here is derived from an EMBL/GenBank/DDBJ whole genome shotgun (WGS) entry which is preliminary data.</text>
</comment>